<feature type="region of interest" description="Disordered" evidence="3">
    <location>
        <begin position="198"/>
        <end position="237"/>
    </location>
</feature>
<dbReference type="PANTHER" id="PTHR46205:SF3">
    <property type="entry name" value="LOQUACIOUS, ISOFORM B"/>
    <property type="match status" value="1"/>
</dbReference>
<name>A0ABN8N079_9CNID</name>
<dbReference type="SMART" id="SM00358">
    <property type="entry name" value="DSRM"/>
    <property type="match status" value="3"/>
</dbReference>
<evidence type="ECO:0000256" key="3">
    <source>
        <dbReference type="SAM" id="MobiDB-lite"/>
    </source>
</evidence>
<dbReference type="CDD" id="cd19864">
    <property type="entry name" value="DSRM_PRKRA-like_rpt3"/>
    <property type="match status" value="1"/>
</dbReference>
<evidence type="ECO:0000313" key="6">
    <source>
        <dbReference type="Proteomes" id="UP001159405"/>
    </source>
</evidence>
<feature type="domain" description="DRBM" evidence="4">
    <location>
        <begin position="135"/>
        <end position="203"/>
    </location>
</feature>
<dbReference type="Gene3D" id="3.30.160.20">
    <property type="match status" value="3"/>
</dbReference>
<accession>A0ABN8N079</accession>
<feature type="compositionally biased region" description="Polar residues" evidence="3">
    <location>
        <begin position="101"/>
        <end position="114"/>
    </location>
</feature>
<feature type="domain" description="DRBM" evidence="4">
    <location>
        <begin position="286"/>
        <end position="354"/>
    </location>
</feature>
<dbReference type="InterPro" id="IPR014720">
    <property type="entry name" value="dsRBD_dom"/>
</dbReference>
<feature type="region of interest" description="Disordered" evidence="3">
    <location>
        <begin position="99"/>
        <end position="136"/>
    </location>
</feature>
<comment type="caution">
    <text evidence="5">The sequence shown here is derived from an EMBL/GenBank/DDBJ whole genome shotgun (WGS) entry which is preliminary data.</text>
</comment>
<reference evidence="5 6" key="1">
    <citation type="submission" date="2022-05" db="EMBL/GenBank/DDBJ databases">
        <authorList>
            <consortium name="Genoscope - CEA"/>
            <person name="William W."/>
        </authorList>
    </citation>
    <scope>NUCLEOTIDE SEQUENCE [LARGE SCALE GENOMIC DNA]</scope>
</reference>
<dbReference type="PANTHER" id="PTHR46205">
    <property type="entry name" value="LOQUACIOUS, ISOFORM B"/>
    <property type="match status" value="1"/>
</dbReference>
<organism evidence="5 6">
    <name type="scientific">Porites lobata</name>
    <dbReference type="NCBI Taxonomy" id="104759"/>
    <lineage>
        <taxon>Eukaryota</taxon>
        <taxon>Metazoa</taxon>
        <taxon>Cnidaria</taxon>
        <taxon>Anthozoa</taxon>
        <taxon>Hexacorallia</taxon>
        <taxon>Scleractinia</taxon>
        <taxon>Fungiina</taxon>
        <taxon>Poritidae</taxon>
        <taxon>Porites</taxon>
    </lineage>
</organism>
<evidence type="ECO:0000313" key="5">
    <source>
        <dbReference type="EMBL" id="CAH3040294.1"/>
    </source>
</evidence>
<keyword evidence="6" id="KW-1185">Reference proteome</keyword>
<gene>
    <name evidence="5" type="ORF">PLOB_00045671</name>
</gene>
<evidence type="ECO:0000256" key="1">
    <source>
        <dbReference type="ARBA" id="ARBA00022884"/>
    </source>
</evidence>
<dbReference type="Pfam" id="PF00035">
    <property type="entry name" value="dsrm"/>
    <property type="match status" value="2"/>
</dbReference>
<evidence type="ECO:0000256" key="2">
    <source>
        <dbReference type="PROSITE-ProRule" id="PRU00266"/>
    </source>
</evidence>
<evidence type="ECO:0000259" key="4">
    <source>
        <dbReference type="PROSITE" id="PS50137"/>
    </source>
</evidence>
<feature type="compositionally biased region" description="Low complexity" evidence="3">
    <location>
        <begin position="115"/>
        <end position="131"/>
    </location>
</feature>
<feature type="compositionally biased region" description="Low complexity" evidence="3">
    <location>
        <begin position="221"/>
        <end position="237"/>
    </location>
</feature>
<dbReference type="Proteomes" id="UP001159405">
    <property type="component" value="Unassembled WGS sequence"/>
</dbReference>
<dbReference type="EMBL" id="CALNXK010000008">
    <property type="protein sequence ID" value="CAH3040294.1"/>
    <property type="molecule type" value="Genomic_DNA"/>
</dbReference>
<keyword evidence="1 2" id="KW-0694">RNA-binding</keyword>
<protein>
    <recommendedName>
        <fullName evidence="4">DRBM domain-containing protein</fullName>
    </recommendedName>
</protein>
<dbReference type="SUPFAM" id="SSF54768">
    <property type="entry name" value="dsRNA-binding domain-like"/>
    <property type="match status" value="3"/>
</dbReference>
<dbReference type="PROSITE" id="PS50137">
    <property type="entry name" value="DS_RBD"/>
    <property type="match status" value="3"/>
</dbReference>
<feature type="compositionally biased region" description="Polar residues" evidence="3">
    <location>
        <begin position="205"/>
        <end position="214"/>
    </location>
</feature>
<proteinExistence type="predicted"/>
<dbReference type="InterPro" id="IPR051247">
    <property type="entry name" value="RLC_Component"/>
</dbReference>
<sequence>MADSKLREMNEILWHPQNRYKNSVSLLLEIAAQVGESVFFHPVDELLGLSSMKLFTCEVKVGSLFKCKGTGNNKKTAKATAAQQALEFIKNKAGVDRNLLGSPQVSPSHSLQTASPSHSLSNPAPSNSSPNTEVNPIGSLQELCMKNNWTPPSYDLVHDSGEAHSKTFIYECKIDSWVAQGQGKSKKSAKRIAADNMLSVIRGSPSKNPSSTESRNVRDNSLGASQGQSSVSSGCSSKPVPYLLSQLNDHLASDDDVGNDEDDNDNLTRLIHPFSHSGVNDGVNEEFCSSLEEKGKRSRFSVEYHDFSQKGSSGNYLCFVRLNTTPPTVCSGMGLTKTSAHEKASQSALHYLNIVCN</sequence>
<feature type="domain" description="DRBM" evidence="4">
    <location>
        <begin position="22"/>
        <end position="91"/>
    </location>
</feature>